<dbReference type="Pfam" id="PF12796">
    <property type="entry name" value="Ank_2"/>
    <property type="match status" value="1"/>
</dbReference>
<feature type="repeat" description="ANK" evidence="3">
    <location>
        <begin position="138"/>
        <end position="163"/>
    </location>
</feature>
<evidence type="ECO:0000256" key="3">
    <source>
        <dbReference type="PROSITE-ProRule" id="PRU00023"/>
    </source>
</evidence>
<reference evidence="5 6" key="1">
    <citation type="submission" date="2024-10" db="EMBL/GenBank/DDBJ databases">
        <title>Updated reference genomes for cyclostephanoid diatoms.</title>
        <authorList>
            <person name="Roberts W.R."/>
            <person name="Alverson A.J."/>
        </authorList>
    </citation>
    <scope>NUCLEOTIDE SEQUENCE [LARGE SCALE GENOMIC DNA]</scope>
    <source>
        <strain evidence="5 6">AJA228-03</strain>
    </source>
</reference>
<feature type="compositionally biased region" description="Basic residues" evidence="4">
    <location>
        <begin position="296"/>
        <end position="306"/>
    </location>
</feature>
<dbReference type="InterPro" id="IPR036770">
    <property type="entry name" value="Ankyrin_rpt-contain_sf"/>
</dbReference>
<feature type="region of interest" description="Disordered" evidence="4">
    <location>
        <begin position="281"/>
        <end position="306"/>
    </location>
</feature>
<dbReference type="Proteomes" id="UP001530377">
    <property type="component" value="Unassembled WGS sequence"/>
</dbReference>
<keyword evidence="1" id="KW-0677">Repeat</keyword>
<dbReference type="PRINTS" id="PR01415">
    <property type="entry name" value="ANKYRIN"/>
</dbReference>
<dbReference type="InterPro" id="IPR002110">
    <property type="entry name" value="Ankyrin_rpt"/>
</dbReference>
<dbReference type="Pfam" id="PF00023">
    <property type="entry name" value="Ank"/>
    <property type="match status" value="1"/>
</dbReference>
<dbReference type="PROSITE" id="PS50297">
    <property type="entry name" value="ANK_REP_REGION"/>
    <property type="match status" value="2"/>
</dbReference>
<dbReference type="PANTHER" id="PTHR24198:SF165">
    <property type="entry name" value="ANKYRIN REPEAT-CONTAINING PROTEIN-RELATED"/>
    <property type="match status" value="1"/>
</dbReference>
<keyword evidence="6" id="KW-1185">Reference proteome</keyword>
<dbReference type="PROSITE" id="PS50088">
    <property type="entry name" value="ANK_REPEAT"/>
    <property type="match status" value="2"/>
</dbReference>
<feature type="repeat" description="ANK" evidence="3">
    <location>
        <begin position="171"/>
        <end position="203"/>
    </location>
</feature>
<dbReference type="AlphaFoldDB" id="A0ABD3RF50"/>
<dbReference type="Gene3D" id="1.25.40.20">
    <property type="entry name" value="Ankyrin repeat-containing domain"/>
    <property type="match status" value="1"/>
</dbReference>
<comment type="caution">
    <text evidence="5">The sequence shown here is derived from an EMBL/GenBank/DDBJ whole genome shotgun (WGS) entry which is preliminary data.</text>
</comment>
<keyword evidence="2 3" id="KW-0040">ANK repeat</keyword>
<dbReference type="SMART" id="SM00248">
    <property type="entry name" value="ANK"/>
    <property type="match status" value="3"/>
</dbReference>
<dbReference type="EMBL" id="JALLPB020000256">
    <property type="protein sequence ID" value="KAL3811508.1"/>
    <property type="molecule type" value="Genomic_DNA"/>
</dbReference>
<accession>A0ABD3RF50</accession>
<protein>
    <submittedName>
        <fullName evidence="5">Uncharacterized protein</fullName>
    </submittedName>
</protein>
<evidence type="ECO:0000313" key="6">
    <source>
        <dbReference type="Proteomes" id="UP001530377"/>
    </source>
</evidence>
<name>A0ABD3RF50_9STRA</name>
<sequence>MNHRGGATSTTSRVRTIEGWFVEDQSSSANANHRTAISRLRAIVALSSLLLSYVMLSSYRESRVLSPSYSTYDDRLDRMSMAELEAFHSYEQNAPLFEAVNSNDVELVRTLLRDGIGGGGGGERERTIFYNVNAEDESGITPLILATLSGNVQLVNLLLTNGARAQPPPGFRHTPLRAACLTGNAQLIRLLLDMGADPNAASEGGRTPLMGACYLRPQYDEGPDRIQLSFGAVSLLLADARTDPSLVNDFGESALDLCRERMYNKSMALIRDSILGGKKKMKKRTKGGKLLGKLGKLGRRKEKPKK</sequence>
<evidence type="ECO:0000313" key="5">
    <source>
        <dbReference type="EMBL" id="KAL3811508.1"/>
    </source>
</evidence>
<gene>
    <name evidence="5" type="ORF">ACHAXA_000412</name>
</gene>
<dbReference type="PANTHER" id="PTHR24198">
    <property type="entry name" value="ANKYRIN REPEAT AND PROTEIN KINASE DOMAIN-CONTAINING PROTEIN"/>
    <property type="match status" value="1"/>
</dbReference>
<organism evidence="5 6">
    <name type="scientific">Cyclostephanos tholiformis</name>
    <dbReference type="NCBI Taxonomy" id="382380"/>
    <lineage>
        <taxon>Eukaryota</taxon>
        <taxon>Sar</taxon>
        <taxon>Stramenopiles</taxon>
        <taxon>Ochrophyta</taxon>
        <taxon>Bacillariophyta</taxon>
        <taxon>Coscinodiscophyceae</taxon>
        <taxon>Thalassiosirophycidae</taxon>
        <taxon>Stephanodiscales</taxon>
        <taxon>Stephanodiscaceae</taxon>
        <taxon>Cyclostephanos</taxon>
    </lineage>
</organism>
<evidence type="ECO:0000256" key="1">
    <source>
        <dbReference type="ARBA" id="ARBA00022737"/>
    </source>
</evidence>
<proteinExistence type="predicted"/>
<evidence type="ECO:0000256" key="4">
    <source>
        <dbReference type="SAM" id="MobiDB-lite"/>
    </source>
</evidence>
<evidence type="ECO:0000256" key="2">
    <source>
        <dbReference type="ARBA" id="ARBA00023043"/>
    </source>
</evidence>
<dbReference type="SUPFAM" id="SSF48403">
    <property type="entry name" value="Ankyrin repeat"/>
    <property type="match status" value="1"/>
</dbReference>